<dbReference type="InterPro" id="IPR036969">
    <property type="entry name" value="Citrate_synthase_sf"/>
</dbReference>
<dbReference type="Gene3D" id="1.10.230.10">
    <property type="entry name" value="Cytochrome P450-Terp, domain 2"/>
    <property type="match status" value="1"/>
</dbReference>
<dbReference type="GO" id="GO:0005975">
    <property type="term" value="P:carbohydrate metabolic process"/>
    <property type="evidence" value="ECO:0007669"/>
    <property type="project" value="TreeGrafter"/>
</dbReference>
<dbReference type="GO" id="GO:0016829">
    <property type="term" value="F:lyase activity"/>
    <property type="evidence" value="ECO:0007669"/>
    <property type="project" value="UniProtKB-KW"/>
</dbReference>
<accession>A0A9J6PCF0</accession>
<dbReference type="Pfam" id="PF00285">
    <property type="entry name" value="Citrate_synt"/>
    <property type="match status" value="1"/>
</dbReference>
<dbReference type="Gene3D" id="1.10.580.10">
    <property type="entry name" value="Citrate Synthase, domain 1"/>
    <property type="match status" value="1"/>
</dbReference>
<name>A0A9J6PCF0_9PROT</name>
<dbReference type="EC" id="2.3.3.16" evidence="3"/>
<evidence type="ECO:0000256" key="3">
    <source>
        <dbReference type="ARBA" id="ARBA00012972"/>
    </source>
</evidence>
<sequence length="264" mass="28495">MTDKKWRTAISTFDDDGASIGGYQIQDLMENLDFGAAMFVLYQQRVPSKEEAKLLNALMVSVIDHGIVAPSAVSRIVAASGVPLQACVAAGILTIGDVHGGAGQEIARKLQIWVEEAKAAGQSLADKARAIVADSRKAKERIEGYGHPLHPHRDDRVDCLVKMAGELGLRGDNLNLALAIQDAIEEATGRHIPLNIDGIMAAVLCDLGFDWRVARVFIFVPRAAGISAHAVEEVKRERGWRKIANHDEVEYDGPTGRTVGEAAE</sequence>
<comment type="pathway">
    <text evidence="1">Carbohydrate metabolism; tricarboxylic acid cycle; isocitrate from oxaloacetate: step 1/2.</text>
</comment>
<keyword evidence="6" id="KW-1185">Reference proteome</keyword>
<evidence type="ECO:0000313" key="5">
    <source>
        <dbReference type="EMBL" id="MCP1336989.1"/>
    </source>
</evidence>
<dbReference type="PANTHER" id="PTHR11739">
    <property type="entry name" value="CITRATE SYNTHASE"/>
    <property type="match status" value="1"/>
</dbReference>
<dbReference type="SUPFAM" id="SSF48256">
    <property type="entry name" value="Citrate synthase"/>
    <property type="match status" value="1"/>
</dbReference>
<dbReference type="InterPro" id="IPR002020">
    <property type="entry name" value="Citrate_synthase"/>
</dbReference>
<comment type="similarity">
    <text evidence="2">Belongs to the citrate synthase family.</text>
</comment>
<proteinExistence type="inferred from homology"/>
<reference evidence="5" key="1">
    <citation type="submission" date="2022-06" db="EMBL/GenBank/DDBJ databases">
        <title>Isolation and Genomics of Futiania mangrovii gen. nov., sp. nov., a Rare and Metabolically-versatile member in the Class Alphaproteobacteria.</title>
        <authorList>
            <person name="Liu L."/>
            <person name="Huang W.-C."/>
            <person name="Pan J."/>
            <person name="Li J."/>
            <person name="Huang Y."/>
            <person name="Du H."/>
            <person name="Liu Y."/>
            <person name="Li M."/>
        </authorList>
    </citation>
    <scope>NUCLEOTIDE SEQUENCE</scope>
    <source>
        <strain evidence="5">FT118</strain>
    </source>
</reference>
<evidence type="ECO:0000256" key="4">
    <source>
        <dbReference type="ARBA" id="ARBA00022679"/>
    </source>
</evidence>
<dbReference type="InterPro" id="IPR016142">
    <property type="entry name" value="Citrate_synth-like_lrg_a-sub"/>
</dbReference>
<evidence type="ECO:0000313" key="6">
    <source>
        <dbReference type="Proteomes" id="UP001055804"/>
    </source>
</evidence>
<dbReference type="GO" id="GO:0005829">
    <property type="term" value="C:cytosol"/>
    <property type="evidence" value="ECO:0007669"/>
    <property type="project" value="TreeGrafter"/>
</dbReference>
<dbReference type="CDD" id="cd06100">
    <property type="entry name" value="CCL_ACL-C"/>
    <property type="match status" value="1"/>
</dbReference>
<dbReference type="InterPro" id="IPR016143">
    <property type="entry name" value="Citrate_synth-like_sm_a-sub"/>
</dbReference>
<protein>
    <recommendedName>
        <fullName evidence="3">citrate synthase (unknown stereospecificity)</fullName>
        <ecNumber evidence="3">2.3.3.16</ecNumber>
    </recommendedName>
</protein>
<dbReference type="PANTHER" id="PTHR11739:SF4">
    <property type="entry name" value="CITRATE SYNTHASE, PEROXISOMAL"/>
    <property type="match status" value="1"/>
</dbReference>
<dbReference type="EMBL" id="JAMZFT010000002">
    <property type="protein sequence ID" value="MCP1336989.1"/>
    <property type="molecule type" value="Genomic_DNA"/>
</dbReference>
<dbReference type="GO" id="GO:0036440">
    <property type="term" value="F:citrate synthase activity"/>
    <property type="evidence" value="ECO:0007669"/>
    <property type="project" value="UniProtKB-EC"/>
</dbReference>
<evidence type="ECO:0000256" key="2">
    <source>
        <dbReference type="ARBA" id="ARBA00010566"/>
    </source>
</evidence>
<dbReference type="GO" id="GO:0006099">
    <property type="term" value="P:tricarboxylic acid cycle"/>
    <property type="evidence" value="ECO:0007669"/>
    <property type="project" value="TreeGrafter"/>
</dbReference>
<comment type="caution">
    <text evidence="5">The sequence shown here is derived from an EMBL/GenBank/DDBJ whole genome shotgun (WGS) entry which is preliminary data.</text>
</comment>
<gene>
    <name evidence="5" type="ORF">NJQ99_11255</name>
</gene>
<dbReference type="NCBIfam" id="NF004866">
    <property type="entry name" value="PRK06224.1-3"/>
    <property type="match status" value="1"/>
</dbReference>
<organism evidence="5 6">
    <name type="scientific">Futiania mangrovi</name>
    <dbReference type="NCBI Taxonomy" id="2959716"/>
    <lineage>
        <taxon>Bacteria</taxon>
        <taxon>Pseudomonadati</taxon>
        <taxon>Pseudomonadota</taxon>
        <taxon>Alphaproteobacteria</taxon>
        <taxon>Futianiales</taxon>
        <taxon>Futianiaceae</taxon>
        <taxon>Futiania</taxon>
    </lineage>
</organism>
<evidence type="ECO:0000256" key="1">
    <source>
        <dbReference type="ARBA" id="ARBA00004751"/>
    </source>
</evidence>
<dbReference type="Proteomes" id="UP001055804">
    <property type="component" value="Unassembled WGS sequence"/>
</dbReference>
<dbReference type="AlphaFoldDB" id="A0A9J6PCF0"/>
<dbReference type="NCBIfam" id="NF004869">
    <property type="entry name" value="PRK06224.1-6"/>
    <property type="match status" value="1"/>
</dbReference>
<keyword evidence="4" id="KW-0808">Transferase</keyword>
<keyword evidence="5" id="KW-0456">Lyase</keyword>